<feature type="domain" description="ORC1/DEAH AAA+ ATPase" evidence="1">
    <location>
        <begin position="4"/>
        <end position="178"/>
    </location>
</feature>
<dbReference type="SUPFAM" id="SSF52540">
    <property type="entry name" value="P-loop containing nucleoside triphosphate hydrolases"/>
    <property type="match status" value="1"/>
</dbReference>
<sequence>MGSRPIVVIGDVGVGKTYFFENLFESLSSSDQANTYFLNINLGIKATLSFDIKSYVLGEVPRILKAKYDIDINTAAFANAIYHKDLLDFDATVNGALKESNPQQYSLDRAKFLSGKIDKKDMHLQASLGHLSRGRGKQIILVLDNADQRSFDVQQETFLIAQEFASSRNLSVFVALRPSTFYL</sequence>
<name>A0A0P8Z8V6_PSEFL</name>
<dbReference type="GO" id="GO:0016887">
    <property type="term" value="F:ATP hydrolysis activity"/>
    <property type="evidence" value="ECO:0007669"/>
    <property type="project" value="InterPro"/>
</dbReference>
<accession>A0A0P8Z8V6</accession>
<dbReference type="AlphaFoldDB" id="A0A0P8Z8V6"/>
<evidence type="ECO:0000313" key="3">
    <source>
        <dbReference type="Proteomes" id="UP000050349"/>
    </source>
</evidence>
<reference evidence="2 3" key="1">
    <citation type="submission" date="2015-09" db="EMBL/GenBank/DDBJ databases">
        <authorList>
            <person name="Jackson K.R."/>
            <person name="Lunt B.L."/>
            <person name="Fisher J.N.B."/>
            <person name="Gardner A.V."/>
            <person name="Bailey M.E."/>
            <person name="Deus L.M."/>
            <person name="Earl A.S."/>
            <person name="Gibby P.D."/>
            <person name="Hartmann K.A."/>
            <person name="Liu J.E."/>
            <person name="Manci A.M."/>
            <person name="Nielsen D.A."/>
            <person name="Solomon M.B."/>
            <person name="Breakwell D.P."/>
            <person name="Burnett S.H."/>
            <person name="Grose J.H."/>
        </authorList>
    </citation>
    <scope>NUCLEOTIDE SEQUENCE [LARGE SCALE GENOMIC DNA]</scope>
    <source>
        <strain evidence="2 3">S613</strain>
    </source>
</reference>
<gene>
    <name evidence="2" type="ORF">AN403_6143</name>
</gene>
<dbReference type="Gene3D" id="3.40.50.300">
    <property type="entry name" value="P-loop containing nucleotide triphosphate hydrolases"/>
    <property type="match status" value="1"/>
</dbReference>
<dbReference type="InterPro" id="IPR049945">
    <property type="entry name" value="AAA_22"/>
</dbReference>
<dbReference type="InterPro" id="IPR027417">
    <property type="entry name" value="P-loop_NTPase"/>
</dbReference>
<proteinExistence type="predicted"/>
<evidence type="ECO:0000313" key="2">
    <source>
        <dbReference type="EMBL" id="KPU61986.1"/>
    </source>
</evidence>
<organism evidence="2 3">
    <name type="scientific">Pseudomonas fluorescens</name>
    <dbReference type="NCBI Taxonomy" id="294"/>
    <lineage>
        <taxon>Bacteria</taxon>
        <taxon>Pseudomonadati</taxon>
        <taxon>Pseudomonadota</taxon>
        <taxon>Gammaproteobacteria</taxon>
        <taxon>Pseudomonadales</taxon>
        <taxon>Pseudomonadaceae</taxon>
        <taxon>Pseudomonas</taxon>
    </lineage>
</organism>
<protein>
    <recommendedName>
        <fullName evidence="1">ORC1/DEAH AAA+ ATPase domain-containing protein</fullName>
    </recommendedName>
</protein>
<dbReference type="Proteomes" id="UP000050349">
    <property type="component" value="Unassembled WGS sequence"/>
</dbReference>
<dbReference type="Pfam" id="PF13401">
    <property type="entry name" value="AAA_22"/>
    <property type="match status" value="1"/>
</dbReference>
<dbReference type="PATRIC" id="fig|294.162.peg.225"/>
<dbReference type="EMBL" id="LJXB01000039">
    <property type="protein sequence ID" value="KPU61986.1"/>
    <property type="molecule type" value="Genomic_DNA"/>
</dbReference>
<comment type="caution">
    <text evidence="2">The sequence shown here is derived from an EMBL/GenBank/DDBJ whole genome shotgun (WGS) entry which is preliminary data.</text>
</comment>
<evidence type="ECO:0000259" key="1">
    <source>
        <dbReference type="Pfam" id="PF13401"/>
    </source>
</evidence>